<dbReference type="RefSeq" id="WP_000806396.1">
    <property type="nucleotide sequence ID" value="NZ_NTUG01000010.1"/>
</dbReference>
<dbReference type="InterPro" id="IPR000868">
    <property type="entry name" value="Isochorismatase-like_dom"/>
</dbReference>
<gene>
    <name evidence="4" type="ORF">COK38_10420</name>
</gene>
<evidence type="ECO:0000313" key="4">
    <source>
        <dbReference type="EMBL" id="PFS01945.1"/>
    </source>
</evidence>
<dbReference type="AlphaFoldDB" id="A0AA44TEW0"/>
<dbReference type="EMBL" id="NVBO01000080">
    <property type="protein sequence ID" value="PFS01945.1"/>
    <property type="molecule type" value="Genomic_DNA"/>
</dbReference>
<dbReference type="InterPro" id="IPR050272">
    <property type="entry name" value="Isochorismatase-like_hydrls"/>
</dbReference>
<keyword evidence="2 4" id="KW-0378">Hydrolase</keyword>
<reference evidence="4 5" key="1">
    <citation type="submission" date="2017-09" db="EMBL/GenBank/DDBJ databases">
        <title>Large-scale bioinformatics analysis of Bacillus genomes uncovers conserved roles of natural products in bacterial physiology.</title>
        <authorList>
            <consortium name="Agbiome Team Llc"/>
            <person name="Bleich R.M."/>
            <person name="Grubbs K.J."/>
            <person name="Santa Maria K.C."/>
            <person name="Allen S.E."/>
            <person name="Farag S."/>
            <person name="Shank E.A."/>
            <person name="Bowers A."/>
        </authorList>
    </citation>
    <scope>NUCLEOTIDE SEQUENCE [LARGE SCALE GENOMIC DNA]</scope>
    <source>
        <strain evidence="4 5">AFS067272</strain>
    </source>
</reference>
<dbReference type="PANTHER" id="PTHR43540">
    <property type="entry name" value="PEROXYUREIDOACRYLATE/UREIDOACRYLATE AMIDOHYDROLASE-RELATED"/>
    <property type="match status" value="1"/>
</dbReference>
<accession>A0AA44TEW0</accession>
<comment type="similarity">
    <text evidence="1">Belongs to the isochorismatase family.</text>
</comment>
<proteinExistence type="inferred from homology"/>
<feature type="domain" description="Isochorismatase-like" evidence="3">
    <location>
        <begin position="4"/>
        <end position="145"/>
    </location>
</feature>
<evidence type="ECO:0000313" key="5">
    <source>
        <dbReference type="Proteomes" id="UP000226357"/>
    </source>
</evidence>
<dbReference type="GO" id="GO:0016787">
    <property type="term" value="F:hydrolase activity"/>
    <property type="evidence" value="ECO:0007669"/>
    <property type="project" value="UniProtKB-KW"/>
</dbReference>
<dbReference type="Proteomes" id="UP000226357">
    <property type="component" value="Unassembled WGS sequence"/>
</dbReference>
<dbReference type="Gene3D" id="3.40.50.850">
    <property type="entry name" value="Isochorismatase-like"/>
    <property type="match status" value="1"/>
</dbReference>
<dbReference type="InterPro" id="IPR036380">
    <property type="entry name" value="Isochorismatase-like_sf"/>
</dbReference>
<dbReference type="Pfam" id="PF00857">
    <property type="entry name" value="Isochorismatase"/>
    <property type="match status" value="1"/>
</dbReference>
<evidence type="ECO:0000256" key="2">
    <source>
        <dbReference type="ARBA" id="ARBA00022801"/>
    </source>
</evidence>
<protein>
    <submittedName>
        <fullName evidence="4">Cysteine hydrolase</fullName>
    </submittedName>
</protein>
<sequence length="176" mass="20596">MKQALVVVDLQEIFFSEEKNYLYHHEQLLKNVNTVINWAKVKEIPVIFIQHTDQDPSDEMAKGKYAWELHKGLCRESNDIVMEKITWDAFYKTTLEEMLKKLGVEQLVFVGAQTEFCLDTTIRIAYSKGYQHNLLVKGAHSTLNSNQLSAEQIIEHHESIWNNRFVQVQPLDLYKL</sequence>
<organism evidence="4 5">
    <name type="scientific">Bacillus cereus</name>
    <dbReference type="NCBI Taxonomy" id="1396"/>
    <lineage>
        <taxon>Bacteria</taxon>
        <taxon>Bacillati</taxon>
        <taxon>Bacillota</taxon>
        <taxon>Bacilli</taxon>
        <taxon>Bacillales</taxon>
        <taxon>Bacillaceae</taxon>
        <taxon>Bacillus</taxon>
        <taxon>Bacillus cereus group</taxon>
    </lineage>
</organism>
<comment type="caution">
    <text evidence="4">The sequence shown here is derived from an EMBL/GenBank/DDBJ whole genome shotgun (WGS) entry which is preliminary data.</text>
</comment>
<evidence type="ECO:0000256" key="1">
    <source>
        <dbReference type="ARBA" id="ARBA00006336"/>
    </source>
</evidence>
<dbReference type="PANTHER" id="PTHR43540:SF14">
    <property type="entry name" value="ISOCHORISMATASE"/>
    <property type="match status" value="1"/>
</dbReference>
<name>A0AA44TEW0_BACCE</name>
<evidence type="ECO:0000259" key="3">
    <source>
        <dbReference type="Pfam" id="PF00857"/>
    </source>
</evidence>
<dbReference type="SUPFAM" id="SSF52499">
    <property type="entry name" value="Isochorismatase-like hydrolases"/>
    <property type="match status" value="1"/>
</dbReference>